<evidence type="ECO:0000256" key="9">
    <source>
        <dbReference type="ARBA" id="ARBA00023150"/>
    </source>
</evidence>
<dbReference type="InterPro" id="IPR028885">
    <property type="entry name" value="MOCS3/Uba4"/>
</dbReference>
<dbReference type="NCBIfam" id="NF004281">
    <property type="entry name" value="PRK05690.1"/>
    <property type="match status" value="1"/>
</dbReference>
<proteinExistence type="inferred from homology"/>
<feature type="binding site" evidence="11">
    <location>
        <position position="248"/>
    </location>
    <ligand>
        <name>Zn(2+)</name>
        <dbReference type="ChEBI" id="CHEBI:29105"/>
    </ligand>
</feature>
<feature type="active site" description="Cysteine persulfide intermediate; for sulfurtransferase activity" evidence="11">
    <location>
        <position position="360"/>
    </location>
</feature>
<dbReference type="HAMAP" id="MF_03049">
    <property type="entry name" value="MOCS3_Uba4"/>
    <property type="match status" value="1"/>
</dbReference>
<evidence type="ECO:0000256" key="2">
    <source>
        <dbReference type="ARBA" id="ARBA00022490"/>
    </source>
</evidence>
<keyword evidence="10 11" id="KW-0511">Multifunctional enzyme</keyword>
<gene>
    <name evidence="13" type="ORF">ODALV1_LOCUS7174</name>
</gene>
<feature type="binding site" evidence="11">
    <location>
        <position position="85"/>
    </location>
    <ligand>
        <name>ATP</name>
        <dbReference type="ChEBI" id="CHEBI:30616"/>
    </ligand>
</feature>
<comment type="function">
    <text evidence="11">Plays a central role in 2-thiolation of mcm(5)S(2)U at tRNA wobble positions of cytosolic tRNA(Lys), tRNA(Glu) and tRNA(Gln). Acts by mediating the C-terminal thiocarboxylation of the sulfur carrier URM1. Its N-terminus first activates URM1 as acyl-adenylate (-COAMP), then the persulfide sulfur on the catalytic cysteine is transferred to URM1 to form thiocarboxylation (-COSH) of its C-terminus. The reaction probably involves hydrogen sulfide that is generated from the persulfide intermediate and that acts as nucleophile towards URM1. Subsequently, a transient disulfide bond is formed. Does not use thiosulfate as sulfur donor; NFS1 probably acting as a sulfur donor for thiocarboxylation reactions.</text>
</comment>
<evidence type="ECO:0000256" key="1">
    <source>
        <dbReference type="ARBA" id="ARBA00004514"/>
    </source>
</evidence>
<evidence type="ECO:0000256" key="6">
    <source>
        <dbReference type="ARBA" id="ARBA00022741"/>
    </source>
</evidence>
<comment type="pathway">
    <text evidence="11">tRNA modification; 5-methoxycarbonylmethyl-2-thiouridine-tRNA biosynthesis.</text>
</comment>
<protein>
    <recommendedName>
        <fullName evidence="11">Adenylyltransferase and sulfurtransferase MOCS3 homolog</fullName>
    </recommendedName>
    <alternativeName>
        <fullName evidence="11">UBA4 homolog</fullName>
    </alternativeName>
    <alternativeName>
        <fullName evidence="11">Ubiquitin-like protein activator 4 homolog</fullName>
    </alternativeName>
    <domain>
        <recommendedName>
            <fullName evidence="11">Adenylyltransferase</fullName>
            <ecNumber evidence="11">2.7.7.-</ecNumber>
        </recommendedName>
    </domain>
    <domain>
        <recommendedName>
            <fullName evidence="11">Sulfurtransferase</fullName>
            <ecNumber evidence="11">2.8.1.-</ecNumber>
        </recommendedName>
    </domain>
</protein>
<reference evidence="13 14" key="1">
    <citation type="submission" date="2024-08" db="EMBL/GenBank/DDBJ databases">
        <authorList>
            <person name="Cucini C."/>
            <person name="Frati F."/>
        </authorList>
    </citation>
    <scope>NUCLEOTIDE SEQUENCE [LARGE SCALE GENOMIC DNA]</scope>
</reference>
<dbReference type="InterPro" id="IPR001763">
    <property type="entry name" value="Rhodanese-like_dom"/>
</dbReference>
<dbReference type="PANTHER" id="PTHR10953:SF102">
    <property type="entry name" value="ADENYLYLTRANSFERASE AND SULFURTRANSFERASE MOCS3"/>
    <property type="match status" value="1"/>
</dbReference>
<feature type="binding site" evidence="11">
    <location>
        <position position="61"/>
    </location>
    <ligand>
        <name>ATP</name>
        <dbReference type="ChEBI" id="CHEBI:30616"/>
    </ligand>
</feature>
<keyword evidence="2 11" id="KW-0963">Cytoplasm</keyword>
<evidence type="ECO:0000259" key="12">
    <source>
        <dbReference type="PROSITE" id="PS50206"/>
    </source>
</evidence>
<feature type="active site" description="Glycyl thioester intermediate; for adenylyltransferase activity" evidence="11">
    <location>
        <position position="187"/>
    </location>
</feature>
<keyword evidence="5 11" id="KW-0479">Metal-binding</keyword>
<dbReference type="CDD" id="cd00757">
    <property type="entry name" value="ThiF_MoeB_HesA_family"/>
    <property type="match status" value="1"/>
</dbReference>
<evidence type="ECO:0000256" key="11">
    <source>
        <dbReference type="HAMAP-Rule" id="MF_03049"/>
    </source>
</evidence>
<dbReference type="InterPro" id="IPR035985">
    <property type="entry name" value="Ubiquitin-activating_enz"/>
</dbReference>
<keyword evidence="8 11" id="KW-0067">ATP-binding</keyword>
<comment type="subcellular location">
    <subcellularLocation>
        <location evidence="1">Cytoplasm</location>
        <location evidence="1">Cytosol</location>
    </subcellularLocation>
</comment>
<evidence type="ECO:0000313" key="13">
    <source>
        <dbReference type="EMBL" id="CAL8088828.1"/>
    </source>
</evidence>
<dbReference type="SMART" id="SM00450">
    <property type="entry name" value="RHOD"/>
    <property type="match status" value="1"/>
</dbReference>
<accession>A0ABP1Q4C5</accession>
<dbReference type="EC" id="2.8.1.-" evidence="11"/>
<dbReference type="EMBL" id="CAXLJM020000023">
    <property type="protein sequence ID" value="CAL8088828.1"/>
    <property type="molecule type" value="Genomic_DNA"/>
</dbReference>
<feature type="binding site" evidence="11">
    <location>
        <begin position="129"/>
        <end position="130"/>
    </location>
    <ligand>
        <name>ATP</name>
        <dbReference type="ChEBI" id="CHEBI:30616"/>
    </ligand>
</feature>
<dbReference type="Proteomes" id="UP001642540">
    <property type="component" value="Unassembled WGS sequence"/>
</dbReference>
<dbReference type="Gene3D" id="3.40.250.10">
    <property type="entry name" value="Rhodanese-like domain"/>
    <property type="match status" value="1"/>
</dbReference>
<sequence length="405" mass="44286">MSLSNQEISRYSRQMILPELGMKGQQNLKNGSVLVVGLGGLGSPASMFLAASGIGKLGLVDYDVVEISNLHRQVIHGEKTVGVPKAESAKAFLENLNPHVNIEVYKEPFTSANALEIVKNFDVILDCTDNAASRYLLNDAAVISKKPLVSGSALRFEGQLITYNYKGGPCYRCLFPVPPPPEFVTNCSDGGVLGAVPGTIGTLQALEAIKLISGIGASYVGKMLLFDGFRGSFTDVKLRPKQSTCSVCGDNPTILALLEDYPQFCGAGYDDKDKGVELLNSSERISPSDYKELVSAQQPHILIDVREPQELDICSLPGVSRNVPYSKMNSEKVMDGLHRYFLDQTNDGRNSENISVYVVCRRGNDSQRAVRLMQDKFGELPLTFKDIHGGLHKWAKDVDQNFPVY</sequence>
<evidence type="ECO:0000256" key="7">
    <source>
        <dbReference type="ARBA" id="ARBA00022833"/>
    </source>
</evidence>
<evidence type="ECO:0000313" key="14">
    <source>
        <dbReference type="Proteomes" id="UP001642540"/>
    </source>
</evidence>
<dbReference type="InterPro" id="IPR045886">
    <property type="entry name" value="ThiF/MoeB/HesA"/>
</dbReference>
<dbReference type="PANTHER" id="PTHR10953">
    <property type="entry name" value="UBIQUITIN-ACTIVATING ENZYME E1"/>
    <property type="match status" value="1"/>
</dbReference>
<dbReference type="PROSITE" id="PS50206">
    <property type="entry name" value="RHODANESE_3"/>
    <property type="match status" value="1"/>
</dbReference>
<dbReference type="EC" id="2.7.7.-" evidence="11"/>
<keyword evidence="14" id="KW-1185">Reference proteome</keyword>
<name>A0ABP1Q4C5_9HEXA</name>
<evidence type="ECO:0000256" key="8">
    <source>
        <dbReference type="ARBA" id="ARBA00022840"/>
    </source>
</evidence>
<feature type="binding site" evidence="11">
    <location>
        <begin position="68"/>
        <end position="72"/>
    </location>
    <ligand>
        <name>ATP</name>
        <dbReference type="ChEBI" id="CHEBI:30616"/>
    </ligand>
</feature>
<dbReference type="Pfam" id="PF00581">
    <property type="entry name" value="Rhodanese"/>
    <property type="match status" value="1"/>
</dbReference>
<evidence type="ECO:0000256" key="5">
    <source>
        <dbReference type="ARBA" id="ARBA00022723"/>
    </source>
</evidence>
<feature type="binding site" evidence="11">
    <location>
        <position position="245"/>
    </location>
    <ligand>
        <name>Zn(2+)</name>
        <dbReference type="ChEBI" id="CHEBI:29105"/>
    </ligand>
</feature>
<keyword evidence="9 11" id="KW-0501">Molybdenum cofactor biosynthesis</keyword>
<dbReference type="InterPro" id="IPR036873">
    <property type="entry name" value="Rhodanese-like_dom_sf"/>
</dbReference>
<evidence type="ECO:0000256" key="10">
    <source>
        <dbReference type="ARBA" id="ARBA00023268"/>
    </source>
</evidence>
<comment type="similarity">
    <text evidence="11">In the N-terminal section; belongs to the HesA/MoeB/ThiF family. UBA4 subfamily.</text>
</comment>
<keyword evidence="3 11" id="KW-0808">Transferase</keyword>
<dbReference type="InterPro" id="IPR000594">
    <property type="entry name" value="ThiF_NAD_FAD-bd"/>
</dbReference>
<evidence type="ECO:0000256" key="3">
    <source>
        <dbReference type="ARBA" id="ARBA00022679"/>
    </source>
</evidence>
<feature type="binding site" evidence="11">
    <location>
        <position position="173"/>
    </location>
    <ligand>
        <name>Zn(2+)</name>
        <dbReference type="ChEBI" id="CHEBI:29105"/>
    </ligand>
</feature>
<dbReference type="Gene3D" id="3.40.50.720">
    <property type="entry name" value="NAD(P)-binding Rossmann-like Domain"/>
    <property type="match status" value="1"/>
</dbReference>
<feature type="domain" description="Rhodanese" evidence="12">
    <location>
        <begin position="296"/>
        <end position="403"/>
    </location>
</feature>
<keyword evidence="7 11" id="KW-0862">Zinc</keyword>
<evidence type="ECO:0000256" key="4">
    <source>
        <dbReference type="ARBA" id="ARBA00022694"/>
    </source>
</evidence>
<keyword evidence="4 11" id="KW-0819">tRNA processing</keyword>
<feature type="binding site" evidence="11">
    <location>
        <position position="40"/>
    </location>
    <ligand>
        <name>ATP</name>
        <dbReference type="ChEBI" id="CHEBI:30616"/>
    </ligand>
</feature>
<dbReference type="Pfam" id="PF00899">
    <property type="entry name" value="ThiF"/>
    <property type="match status" value="1"/>
</dbReference>
<organism evidence="13 14">
    <name type="scientific">Orchesella dallaii</name>
    <dbReference type="NCBI Taxonomy" id="48710"/>
    <lineage>
        <taxon>Eukaryota</taxon>
        <taxon>Metazoa</taxon>
        <taxon>Ecdysozoa</taxon>
        <taxon>Arthropoda</taxon>
        <taxon>Hexapoda</taxon>
        <taxon>Collembola</taxon>
        <taxon>Entomobryomorpha</taxon>
        <taxon>Entomobryoidea</taxon>
        <taxon>Orchesellidae</taxon>
        <taxon>Orchesellinae</taxon>
        <taxon>Orchesella</taxon>
    </lineage>
</organism>
<dbReference type="SUPFAM" id="SSF69572">
    <property type="entry name" value="Activating enzymes of the ubiquitin-like proteins"/>
    <property type="match status" value="1"/>
</dbReference>
<keyword evidence="6 11" id="KW-0547">Nucleotide-binding</keyword>
<comment type="cofactor">
    <cofactor evidence="11">
        <name>Zn(2+)</name>
        <dbReference type="ChEBI" id="CHEBI:29105"/>
    </cofactor>
    <text evidence="11">Binds 1 zinc ion per subunit.</text>
</comment>
<comment type="caution">
    <text evidence="13">The sequence shown here is derived from an EMBL/GenBank/DDBJ whole genome shotgun (WGS) entry which is preliminary data.</text>
</comment>
<feature type="binding site" evidence="11">
    <location>
        <position position="170"/>
    </location>
    <ligand>
        <name>Zn(2+)</name>
        <dbReference type="ChEBI" id="CHEBI:29105"/>
    </ligand>
</feature>